<accession>A0A291IGI9</accession>
<comment type="caution">
    <text evidence="1">The sequence shown here is derived from an EMBL/GenBank/DDBJ whole genome shotgun (WGS) entry which is preliminary data.</text>
</comment>
<reference evidence="1 2" key="1">
    <citation type="submission" date="2016-03" db="EMBL/GenBank/DDBJ databases">
        <authorList>
            <person name="Heylen K."/>
            <person name="De Vos P."/>
            <person name="Vekeman B."/>
        </authorList>
    </citation>
    <scope>NUCLEOTIDE SEQUENCE [LARGE SCALE GENOMIC DNA]</scope>
    <source>
        <strain evidence="1 2">R-49807</strain>
    </source>
</reference>
<dbReference type="RefSeq" id="WP_064029395.1">
    <property type="nucleotide sequence ID" value="NZ_CP023669.1"/>
</dbReference>
<sequence length="307" mass="33909">MDQKNYEGSSNASGAVALDGNYFVVADDEENRLSVFEKGSEQTLKPAIALSRVFDGEIEDGKGCEIDLEGAAAIGNVYFWIGSHSTNKDGERRPSRHRLFALQIQRNAAGEFSGQRYGRIYRTLIDDLILDRRFKPYRLDKAVGIAPKASGGLSIEGLAATPEQSLLIGFRNPLAGGTEKNGRLQDAKALIVPLLNPLNLLQGQTATFGDPIELDLGGYGIRDIAWRQGDEYLIVAGPYHANEDRSEKHRLYLWHSNKPTHKPKRLDADLGELNIEAAFFFPGQTDWVELLSDDGDTKGFQCVSVRL</sequence>
<keyword evidence="2" id="KW-1185">Reference proteome</keyword>
<dbReference type="Pfam" id="PF12275">
    <property type="entry name" value="DUF3616"/>
    <property type="match status" value="2"/>
</dbReference>
<dbReference type="EMBL" id="LUUL01000117">
    <property type="protein sequence ID" value="OAI22799.1"/>
    <property type="molecule type" value="Genomic_DNA"/>
</dbReference>
<gene>
    <name evidence="1" type="ORF">A1356_18880</name>
</gene>
<dbReference type="Proteomes" id="UP000077734">
    <property type="component" value="Unassembled WGS sequence"/>
</dbReference>
<evidence type="ECO:0000313" key="1">
    <source>
        <dbReference type="EMBL" id="OAI22799.1"/>
    </source>
</evidence>
<dbReference type="AlphaFoldDB" id="A0A291IGI9"/>
<protein>
    <submittedName>
        <fullName evidence="1">Uncharacterized protein</fullName>
    </submittedName>
</protein>
<proteinExistence type="predicted"/>
<evidence type="ECO:0000313" key="2">
    <source>
        <dbReference type="Proteomes" id="UP000077734"/>
    </source>
</evidence>
<name>A0A291IGI9_9GAMM</name>
<organism evidence="1 2">
    <name type="scientific">Methylomonas koyamae</name>
    <dbReference type="NCBI Taxonomy" id="702114"/>
    <lineage>
        <taxon>Bacteria</taxon>
        <taxon>Pseudomonadati</taxon>
        <taxon>Pseudomonadota</taxon>
        <taxon>Gammaproteobacteria</taxon>
        <taxon>Methylococcales</taxon>
        <taxon>Methylococcaceae</taxon>
        <taxon>Methylomonas</taxon>
    </lineage>
</organism>
<dbReference type="KEGG" id="mko:MKLM6_1229"/>
<dbReference type="InterPro" id="IPR022060">
    <property type="entry name" value="DUF3616"/>
</dbReference>